<dbReference type="Proteomes" id="UP000266441">
    <property type="component" value="Unassembled WGS sequence"/>
</dbReference>
<dbReference type="InterPro" id="IPR051200">
    <property type="entry name" value="Host-pathogen_enzymatic-act"/>
</dbReference>
<dbReference type="Pfam" id="PF06439">
    <property type="entry name" value="3keto-disac_hyd"/>
    <property type="match status" value="1"/>
</dbReference>
<keyword evidence="1" id="KW-0732">Signal</keyword>
<dbReference type="AlphaFoldDB" id="A0A399CX11"/>
<accession>A0A399CX11</accession>
<dbReference type="SUPFAM" id="SSF51004">
    <property type="entry name" value="C-terminal (heme d1) domain of cytochrome cd1-nitrite reductase"/>
    <property type="match status" value="1"/>
</dbReference>
<evidence type="ECO:0000313" key="5">
    <source>
        <dbReference type="Proteomes" id="UP000266441"/>
    </source>
</evidence>
<dbReference type="InterPro" id="IPR015943">
    <property type="entry name" value="WD40/YVTN_repeat-like_dom_sf"/>
</dbReference>
<dbReference type="SUPFAM" id="SSF51445">
    <property type="entry name" value="(Trans)glycosidases"/>
    <property type="match status" value="1"/>
</dbReference>
<comment type="caution">
    <text evidence="4">The sequence shown here is derived from an EMBL/GenBank/DDBJ whole genome shotgun (WGS) entry which is preliminary data.</text>
</comment>
<reference evidence="4 5" key="1">
    <citation type="journal article" date="2015" name="Int. J. Syst. Evol. Microbiol.">
        <title>Mariniphaga sediminis sp. nov., isolated from coastal sediment.</title>
        <authorList>
            <person name="Wang F.Q."/>
            <person name="Shen Q.Y."/>
            <person name="Chen G.J."/>
            <person name="Du Z.J."/>
        </authorList>
    </citation>
    <scope>NUCLEOTIDE SEQUENCE [LARGE SCALE GENOMIC DNA]</scope>
    <source>
        <strain evidence="4 5">SY21</strain>
    </source>
</reference>
<dbReference type="PANTHER" id="PTHR47197">
    <property type="entry name" value="PROTEIN NIRF"/>
    <property type="match status" value="1"/>
</dbReference>
<sequence>MNETLKMTREMKIILIGLAGIFYSVFGYSLGHQWNANGADRTPQASLTPLFNGKDLSGWYTYLEGRGRDSDPKGVFTVSDGIIRISGEEWGSLTTGKEYANYHLTLEFKWGDKTFAPRKDNARDGGVLIHSQGADGAYDGKWMHSIECQIIEGGTGDILVVGDGSDNFSVTSTIKSGKGPKVFEPAGSNPITITGGRIDWPGRDPSWKDVLGFRGVEDVEHALGEWNTLEIIANGGDIKVFLNNRMVNHVWNSTPSKGRIQLQSEGAEMFFRRIDLVSLPRDFRFSYNSDANNMFVPSADSPEDFYPYVDEVAAAGVTSFFMSPNWGMPMNYPTKVGDMIGEYISEELEEKLSQPILNVRTLVAEGHDPLGLILDRARAHRMETFVSFRLNEVHAVEQEDNVIFDRFWREHPEWRIGKPGDPLSQIYIDILGPRTNPVVNGWLPGGLNFAAPEVREYRLAQLREVCERYDIEGLELDFQRFPMYFKPGEEKQGIGIMTGWMREVRSMVEEVGKKRGRSLLLAARILALPEQNRAIGLDPVSWARDGILDVVIAAHYLHNNFQLPVDEYRQLLPGDVPVYASVEVEPTIEQYRNIAYPLWQKNVSGIYLFNFFTSREGGKTPPYKSIREMGYPVIAKDTVLLVANKHSNTLSYINPKTFEVETTIPTGPNPHEIIVTPDHRYAYLSNYAPPGNTISVIDLVARKHIKQIHTGEYGRIHGTAMSPDGRYAYFTAGQSGYVIEIDTQTHEVRRTIPTHGKISHMVYVSPDGKYLLTSNIVSEDISVINRFTGELYKKIPAGKGVEGMAFTPDRKHLWALNQSGGSITIIDMQTLEPVETFDCPGMPVRIRFTADGKRALIPGWTKEGTLTVIDVATRKEIKRIRVGDYAIGTELSPDEKYAFVGCEDAGKVETNKDGEELITVSEKESDGVHVVNLETLEVETVIKTGLGPDPMIMWYPPVY</sequence>
<dbReference type="InterPro" id="IPR017853">
    <property type="entry name" value="GH"/>
</dbReference>
<dbReference type="Gene3D" id="2.60.120.560">
    <property type="entry name" value="Exo-inulinase, domain 1"/>
    <property type="match status" value="1"/>
</dbReference>
<evidence type="ECO:0000313" key="4">
    <source>
        <dbReference type="EMBL" id="RIH64194.1"/>
    </source>
</evidence>
<organism evidence="4 5">
    <name type="scientific">Mariniphaga sediminis</name>
    <dbReference type="NCBI Taxonomy" id="1628158"/>
    <lineage>
        <taxon>Bacteria</taxon>
        <taxon>Pseudomonadati</taxon>
        <taxon>Bacteroidota</taxon>
        <taxon>Bacteroidia</taxon>
        <taxon>Marinilabiliales</taxon>
        <taxon>Prolixibacteraceae</taxon>
        <taxon>Mariniphaga</taxon>
    </lineage>
</organism>
<dbReference type="EMBL" id="QWET01000012">
    <property type="protein sequence ID" value="RIH64194.1"/>
    <property type="molecule type" value="Genomic_DNA"/>
</dbReference>
<feature type="domain" description="3-keto-alpha-glucoside-1,2-lyase/3-keto-2-hydroxy-glucal hydratase" evidence="2">
    <location>
        <begin position="48"/>
        <end position="275"/>
    </location>
</feature>
<gene>
    <name evidence="4" type="ORF">D1164_15300</name>
</gene>
<dbReference type="PANTHER" id="PTHR47197:SF3">
    <property type="entry name" value="DIHYDRO-HEME D1 DEHYDROGENASE"/>
    <property type="match status" value="1"/>
</dbReference>
<dbReference type="Pfam" id="PF21783">
    <property type="entry name" value="YNCE"/>
    <property type="match status" value="1"/>
</dbReference>
<proteinExistence type="predicted"/>
<name>A0A399CX11_9BACT</name>
<dbReference type="InterPro" id="IPR013785">
    <property type="entry name" value="Aldolase_TIM"/>
</dbReference>
<evidence type="ECO:0000259" key="3">
    <source>
        <dbReference type="Pfam" id="PF21783"/>
    </source>
</evidence>
<dbReference type="InterPro" id="IPR010496">
    <property type="entry name" value="AL/BT2_dom"/>
</dbReference>
<evidence type="ECO:0000259" key="2">
    <source>
        <dbReference type="Pfam" id="PF06439"/>
    </source>
</evidence>
<protein>
    <submittedName>
        <fullName evidence="4">DUF1080 domain-containing protein</fullName>
    </submittedName>
</protein>
<dbReference type="Gene3D" id="2.130.10.10">
    <property type="entry name" value="YVTN repeat-like/Quinoprotein amine dehydrogenase"/>
    <property type="match status" value="2"/>
</dbReference>
<dbReference type="InterPro" id="IPR011048">
    <property type="entry name" value="Haem_d1_sf"/>
</dbReference>
<dbReference type="Gene3D" id="3.20.20.70">
    <property type="entry name" value="Aldolase class I"/>
    <property type="match status" value="1"/>
</dbReference>
<keyword evidence="5" id="KW-1185">Reference proteome</keyword>
<dbReference type="GO" id="GO:0016787">
    <property type="term" value="F:hydrolase activity"/>
    <property type="evidence" value="ECO:0007669"/>
    <property type="project" value="InterPro"/>
</dbReference>
<feature type="domain" description="YNCE-like beta-propeller" evidence="3">
    <location>
        <begin position="637"/>
        <end position="886"/>
    </location>
</feature>
<evidence type="ECO:0000256" key="1">
    <source>
        <dbReference type="ARBA" id="ARBA00022729"/>
    </source>
</evidence>
<dbReference type="InterPro" id="IPR048433">
    <property type="entry name" value="YNCE-like_beta-prop"/>
</dbReference>